<evidence type="ECO:0000256" key="5">
    <source>
        <dbReference type="ARBA" id="ARBA00022824"/>
    </source>
</evidence>
<keyword evidence="8" id="KW-0325">Glycoprotein</keyword>
<comment type="subcellular location">
    <subcellularLocation>
        <location evidence="1">Endoplasmic reticulum membrane</location>
        <topology evidence="1">Single-pass membrane protein</topology>
    </subcellularLocation>
</comment>
<gene>
    <name evidence="10" type="ORF">AVEN_25718_1</name>
</gene>
<reference evidence="10 11" key="1">
    <citation type="journal article" date="2019" name="Sci. Rep.">
        <title>Orb-weaving spider Araneus ventricosus genome elucidates the spidroin gene catalogue.</title>
        <authorList>
            <person name="Kono N."/>
            <person name="Nakamura H."/>
            <person name="Ohtoshi R."/>
            <person name="Moran D.A.P."/>
            <person name="Shinohara A."/>
            <person name="Yoshida Y."/>
            <person name="Fujiwara M."/>
            <person name="Mori M."/>
            <person name="Tomita M."/>
            <person name="Arakawa K."/>
        </authorList>
    </citation>
    <scope>NUCLEOTIDE SEQUENCE [LARGE SCALE GENOMIC DNA]</scope>
</reference>
<dbReference type="EMBL" id="BGPR01041176">
    <property type="protein sequence ID" value="GBO17418.1"/>
    <property type="molecule type" value="Genomic_DNA"/>
</dbReference>
<keyword evidence="7 9" id="KW-0472">Membrane</keyword>
<name>A0A4Y2UYC3_ARAVE</name>
<evidence type="ECO:0000313" key="11">
    <source>
        <dbReference type="Proteomes" id="UP000499080"/>
    </source>
</evidence>
<dbReference type="InterPro" id="IPR016574">
    <property type="entry name" value="Nicalin"/>
</dbReference>
<evidence type="ECO:0000256" key="2">
    <source>
        <dbReference type="ARBA" id="ARBA00007717"/>
    </source>
</evidence>
<comment type="caution">
    <text evidence="10">The sequence shown here is derived from an EMBL/GenBank/DDBJ whole genome shotgun (WGS) entry which is preliminary data.</text>
</comment>
<evidence type="ECO:0000256" key="7">
    <source>
        <dbReference type="ARBA" id="ARBA00023136"/>
    </source>
</evidence>
<dbReference type="Proteomes" id="UP000499080">
    <property type="component" value="Unassembled WGS sequence"/>
</dbReference>
<evidence type="ECO:0000256" key="4">
    <source>
        <dbReference type="ARBA" id="ARBA00022729"/>
    </source>
</evidence>
<dbReference type="PANTHER" id="PTHR31826">
    <property type="entry name" value="NICALIN"/>
    <property type="match status" value="1"/>
</dbReference>
<accession>A0A4Y2UYC3</accession>
<keyword evidence="11" id="KW-1185">Reference proteome</keyword>
<evidence type="ECO:0000256" key="6">
    <source>
        <dbReference type="ARBA" id="ARBA00022989"/>
    </source>
</evidence>
<dbReference type="AlphaFoldDB" id="A0A4Y2UYC3"/>
<evidence type="ECO:0000256" key="8">
    <source>
        <dbReference type="ARBA" id="ARBA00023180"/>
    </source>
</evidence>
<protein>
    <submittedName>
        <fullName evidence="10">Uncharacterized protein</fullName>
    </submittedName>
</protein>
<dbReference type="GO" id="GO:0009966">
    <property type="term" value="P:regulation of signal transduction"/>
    <property type="evidence" value="ECO:0007669"/>
    <property type="project" value="InterPro"/>
</dbReference>
<keyword evidence="3 9" id="KW-0812">Transmembrane</keyword>
<sequence>MQLEKHMLEEDVTIPVYFAYETEELLEMYYSMEQSSPQQKSRSAAEELPATITSSGYQLVVSGPAPKPLPDTQIVSIQVKMNPFFFLLLVVEVIFVVYFATLI</sequence>
<keyword evidence="5" id="KW-0256">Endoplasmic reticulum</keyword>
<proteinExistence type="inferred from homology"/>
<keyword evidence="4" id="KW-0732">Signal</keyword>
<feature type="transmembrane region" description="Helical" evidence="9">
    <location>
        <begin position="84"/>
        <end position="101"/>
    </location>
</feature>
<evidence type="ECO:0000256" key="9">
    <source>
        <dbReference type="SAM" id="Phobius"/>
    </source>
</evidence>
<comment type="similarity">
    <text evidence="2">Belongs to the nicastrin family.</text>
</comment>
<evidence type="ECO:0000313" key="10">
    <source>
        <dbReference type="EMBL" id="GBO17418.1"/>
    </source>
</evidence>
<evidence type="ECO:0000256" key="1">
    <source>
        <dbReference type="ARBA" id="ARBA00004389"/>
    </source>
</evidence>
<evidence type="ECO:0000256" key="3">
    <source>
        <dbReference type="ARBA" id="ARBA00022692"/>
    </source>
</evidence>
<keyword evidence="6 9" id="KW-1133">Transmembrane helix</keyword>
<organism evidence="10 11">
    <name type="scientific">Araneus ventricosus</name>
    <name type="common">Orbweaver spider</name>
    <name type="synonym">Epeira ventricosa</name>
    <dbReference type="NCBI Taxonomy" id="182803"/>
    <lineage>
        <taxon>Eukaryota</taxon>
        <taxon>Metazoa</taxon>
        <taxon>Ecdysozoa</taxon>
        <taxon>Arthropoda</taxon>
        <taxon>Chelicerata</taxon>
        <taxon>Arachnida</taxon>
        <taxon>Araneae</taxon>
        <taxon>Araneomorphae</taxon>
        <taxon>Entelegynae</taxon>
        <taxon>Araneoidea</taxon>
        <taxon>Araneidae</taxon>
        <taxon>Araneus</taxon>
    </lineage>
</organism>
<dbReference type="GO" id="GO:0005789">
    <property type="term" value="C:endoplasmic reticulum membrane"/>
    <property type="evidence" value="ECO:0007669"/>
    <property type="project" value="UniProtKB-SubCell"/>
</dbReference>